<evidence type="ECO:0000313" key="2">
    <source>
        <dbReference type="Proteomes" id="UP000053815"/>
    </source>
</evidence>
<reference evidence="1" key="1">
    <citation type="submission" date="2014-09" db="EMBL/GenBank/DDBJ databases">
        <title>Draft genome sequence of an oleaginous Mucoromycotina fungus Mucor ambiguus NBRC6742.</title>
        <authorList>
            <person name="Takeda I."/>
            <person name="Yamane N."/>
            <person name="Morita T."/>
            <person name="Tamano K."/>
            <person name="Machida M."/>
            <person name="Baker S."/>
            <person name="Koike H."/>
        </authorList>
    </citation>
    <scope>NUCLEOTIDE SEQUENCE</scope>
    <source>
        <strain evidence="1">NBRC 6742</strain>
    </source>
</reference>
<sequence>MVTIETAIKVLGHVNILLEIATNDSFKDGSEGEAVNDSKANNNGTANAAVEAKVINDHAEQKAIYQMLLPYLQLQNTAKFEYV</sequence>
<dbReference type="Proteomes" id="UP000053815">
    <property type="component" value="Unassembled WGS sequence"/>
</dbReference>
<accession>A0A0C9M414</accession>
<evidence type="ECO:0000313" key="1">
    <source>
        <dbReference type="EMBL" id="GAN03841.1"/>
    </source>
</evidence>
<proteinExistence type="predicted"/>
<keyword evidence="2" id="KW-1185">Reference proteome</keyword>
<name>A0A0C9M414_9FUNG</name>
<organism evidence="1">
    <name type="scientific">Mucor ambiguus</name>
    <dbReference type="NCBI Taxonomy" id="91626"/>
    <lineage>
        <taxon>Eukaryota</taxon>
        <taxon>Fungi</taxon>
        <taxon>Fungi incertae sedis</taxon>
        <taxon>Mucoromycota</taxon>
        <taxon>Mucoromycotina</taxon>
        <taxon>Mucoromycetes</taxon>
        <taxon>Mucorales</taxon>
        <taxon>Mucorineae</taxon>
        <taxon>Mucoraceae</taxon>
        <taxon>Mucor</taxon>
    </lineage>
</organism>
<dbReference type="AlphaFoldDB" id="A0A0C9M414"/>
<gene>
    <name evidence="1" type="ORF">MAM1_0049d03296</name>
</gene>
<protein>
    <submittedName>
        <fullName evidence="1">Uncharacterized protein</fullName>
    </submittedName>
</protein>
<dbReference type="EMBL" id="DF836338">
    <property type="protein sequence ID" value="GAN03841.1"/>
    <property type="molecule type" value="Genomic_DNA"/>
</dbReference>